<protein>
    <submittedName>
        <fullName evidence="1">Uncharacterized protein</fullName>
    </submittedName>
</protein>
<comment type="caution">
    <text evidence="1">The sequence shown here is derived from an EMBL/GenBank/DDBJ whole genome shotgun (WGS) entry which is preliminary data.</text>
</comment>
<reference evidence="1" key="1">
    <citation type="submission" date="2022-02" db="EMBL/GenBank/DDBJ databases">
        <title>Plant Genome Project.</title>
        <authorList>
            <person name="Zhang R.-G."/>
        </authorList>
    </citation>
    <scope>NUCLEOTIDE SEQUENCE</scope>
    <source>
        <strain evidence="1">AT1</strain>
    </source>
</reference>
<evidence type="ECO:0000313" key="2">
    <source>
        <dbReference type="Proteomes" id="UP001062846"/>
    </source>
</evidence>
<sequence length="282" mass="31813">MNCYGEDAVEELLLRSCYRGGHEEGGMATAWGVLWLGSSYIVSTHLHHSVIPYMVLAIYSMHKVCASFLAGPDIFMMAHSKNQARKSVVRPLKVKVKKVMAVMSQWWQKHYDKTYKGSSDEEENDDEEASEQEANNCPPPPKKKKIKGEDKKKKKMHDVTGSRLFPRVADDNIETLKTFKWPAFVLDWLVNEIRNYKDRASKGRGQFGKGVGGNLFVLIRFIKMYKDLMRQFVINAQSLHEMDASMIESNNGSPIGRSHFGGTSEHGSLPDMSPSISPQDGP</sequence>
<dbReference type="Proteomes" id="UP001062846">
    <property type="component" value="Chromosome 2"/>
</dbReference>
<name>A0ACC0PTU6_RHOML</name>
<accession>A0ACC0PTU6</accession>
<evidence type="ECO:0000313" key="1">
    <source>
        <dbReference type="EMBL" id="KAI8568427.1"/>
    </source>
</evidence>
<gene>
    <name evidence="1" type="ORF">RHMOL_Rhmol02G0198300</name>
</gene>
<keyword evidence="2" id="KW-1185">Reference proteome</keyword>
<organism evidence="1 2">
    <name type="scientific">Rhododendron molle</name>
    <name type="common">Chinese azalea</name>
    <name type="synonym">Azalea mollis</name>
    <dbReference type="NCBI Taxonomy" id="49168"/>
    <lineage>
        <taxon>Eukaryota</taxon>
        <taxon>Viridiplantae</taxon>
        <taxon>Streptophyta</taxon>
        <taxon>Embryophyta</taxon>
        <taxon>Tracheophyta</taxon>
        <taxon>Spermatophyta</taxon>
        <taxon>Magnoliopsida</taxon>
        <taxon>eudicotyledons</taxon>
        <taxon>Gunneridae</taxon>
        <taxon>Pentapetalae</taxon>
        <taxon>asterids</taxon>
        <taxon>Ericales</taxon>
        <taxon>Ericaceae</taxon>
        <taxon>Ericoideae</taxon>
        <taxon>Rhodoreae</taxon>
        <taxon>Rhododendron</taxon>
    </lineage>
</organism>
<proteinExistence type="predicted"/>
<dbReference type="EMBL" id="CM046389">
    <property type="protein sequence ID" value="KAI8568427.1"/>
    <property type="molecule type" value="Genomic_DNA"/>
</dbReference>